<dbReference type="PANTHER" id="PTHR32089:SF112">
    <property type="entry name" value="LYSOZYME-LIKE PROTEIN-RELATED"/>
    <property type="match status" value="1"/>
</dbReference>
<dbReference type="PANTHER" id="PTHR32089">
    <property type="entry name" value="METHYL-ACCEPTING CHEMOTAXIS PROTEIN MCPB"/>
    <property type="match status" value="1"/>
</dbReference>
<dbReference type="SMART" id="SM00283">
    <property type="entry name" value="MA"/>
    <property type="match status" value="1"/>
</dbReference>
<reference evidence="2 3" key="1">
    <citation type="submission" date="2022-04" db="EMBL/GenBank/DDBJ databases">
        <title>Genome sequence of C. roseum typestrain.</title>
        <authorList>
            <person name="Poehlein A."/>
            <person name="Schoch T."/>
            <person name="Duerre P."/>
            <person name="Daniel R."/>
        </authorList>
    </citation>
    <scope>NUCLEOTIDE SEQUENCE [LARGE SCALE GENOMIC DNA]</scope>
    <source>
        <strain evidence="2 3">DSM 7320</strain>
    </source>
</reference>
<keyword evidence="3" id="KW-1185">Reference proteome</keyword>
<gene>
    <name evidence="2" type="primary">yfmS_5</name>
    <name evidence="2" type="ORF">CROST_027790</name>
</gene>
<dbReference type="Pfam" id="PF00015">
    <property type="entry name" value="MCPsignal"/>
    <property type="match status" value="1"/>
</dbReference>
<proteinExistence type="predicted"/>
<dbReference type="KEGG" id="crw:CROST_027790"/>
<dbReference type="EMBL" id="CP096983">
    <property type="protein sequence ID" value="URZ12062.1"/>
    <property type="molecule type" value="Genomic_DNA"/>
</dbReference>
<dbReference type="InterPro" id="IPR029151">
    <property type="entry name" value="Sensor-like_sf"/>
</dbReference>
<dbReference type="STRING" id="84029.CROST_37440"/>
<dbReference type="RefSeq" id="WP_077832086.1">
    <property type="nucleotide sequence ID" value="NZ_CP096983.1"/>
</dbReference>
<sequence length="290" mass="31547">MIENYEKLTLDSYFTDNEDSLLLYFLGKACPLFQQSFSLDTAIGITDRENFLCYYNGNELNCGDLEGKKIPHGGLITKAMESGKIESGLMPKETYGVPFKASVIPIKGKDNKIIGTLNVAVNLKNQNMLSEISQTIQSSSEELSATSEEIASSAQILLNKVLEVQDYTNKIMNSINETHKILEFINHISKNTKLLGLNAAIESARAGEAGRGFSVVANEIQKMSQSSAEAVTNIKNILSTINNIATNLNEKVNETTDISNTQASATEQISSSAEELSACTSNISEIAKLV</sequence>
<evidence type="ECO:0000313" key="2">
    <source>
        <dbReference type="EMBL" id="URZ12062.1"/>
    </source>
</evidence>
<dbReference type="AlphaFoldDB" id="A0A1S8KZH4"/>
<accession>A0A1S8KZH4</accession>
<evidence type="ECO:0000313" key="3">
    <source>
        <dbReference type="Proteomes" id="UP000190951"/>
    </source>
</evidence>
<name>A0A1S8KZH4_9CLOT</name>
<dbReference type="SUPFAM" id="SSF103190">
    <property type="entry name" value="Sensory domain-like"/>
    <property type="match status" value="1"/>
</dbReference>
<keyword evidence="1" id="KW-0807">Transducer</keyword>
<dbReference type="PROSITE" id="PS50111">
    <property type="entry name" value="CHEMOTAXIS_TRANSDUC_2"/>
    <property type="match status" value="1"/>
</dbReference>
<dbReference type="InterPro" id="IPR004089">
    <property type="entry name" value="MCPsignal_dom"/>
</dbReference>
<dbReference type="GO" id="GO:0007165">
    <property type="term" value="P:signal transduction"/>
    <property type="evidence" value="ECO:0007669"/>
    <property type="project" value="UniProtKB-KW"/>
</dbReference>
<evidence type="ECO:0000256" key="1">
    <source>
        <dbReference type="ARBA" id="ARBA00023224"/>
    </source>
</evidence>
<dbReference type="Gene3D" id="1.10.287.950">
    <property type="entry name" value="Methyl-accepting chemotaxis protein"/>
    <property type="match status" value="1"/>
</dbReference>
<dbReference type="SUPFAM" id="SSF58104">
    <property type="entry name" value="Methyl-accepting chemotaxis protein (MCP) signaling domain"/>
    <property type="match status" value="1"/>
</dbReference>
<dbReference type="Proteomes" id="UP000190951">
    <property type="component" value="Chromosome"/>
</dbReference>
<dbReference type="GO" id="GO:0016020">
    <property type="term" value="C:membrane"/>
    <property type="evidence" value="ECO:0007669"/>
    <property type="project" value="InterPro"/>
</dbReference>
<organism evidence="2 3">
    <name type="scientific">Clostridium felsineum</name>
    <dbReference type="NCBI Taxonomy" id="36839"/>
    <lineage>
        <taxon>Bacteria</taxon>
        <taxon>Bacillati</taxon>
        <taxon>Bacillota</taxon>
        <taxon>Clostridia</taxon>
        <taxon>Eubacteriales</taxon>
        <taxon>Clostridiaceae</taxon>
        <taxon>Clostridium</taxon>
    </lineage>
</organism>
<protein>
    <submittedName>
        <fullName evidence="2">Sensory transducer protein YfmS</fullName>
    </submittedName>
</protein>